<keyword evidence="2" id="KW-0732">Signal</keyword>
<comment type="similarity">
    <text evidence="1">Belongs to the UPF0065 (bug) family.</text>
</comment>
<dbReference type="Proteomes" id="UP000765160">
    <property type="component" value="Unassembled WGS sequence"/>
</dbReference>
<evidence type="ECO:0000256" key="2">
    <source>
        <dbReference type="SAM" id="SignalP"/>
    </source>
</evidence>
<evidence type="ECO:0000313" key="3">
    <source>
        <dbReference type="EMBL" id="NKE46274.1"/>
    </source>
</evidence>
<dbReference type="EMBL" id="JAAVTX010000004">
    <property type="protein sequence ID" value="NKE46274.1"/>
    <property type="molecule type" value="Genomic_DNA"/>
</dbReference>
<dbReference type="SUPFAM" id="SSF53850">
    <property type="entry name" value="Periplasmic binding protein-like II"/>
    <property type="match status" value="1"/>
</dbReference>
<protein>
    <submittedName>
        <fullName evidence="3">Tripartite tricarboxylate transporter substrate binding protein</fullName>
    </submittedName>
</protein>
<dbReference type="PANTHER" id="PTHR42928:SF5">
    <property type="entry name" value="BLR1237 PROTEIN"/>
    <property type="match status" value="1"/>
</dbReference>
<keyword evidence="4" id="KW-1185">Reference proteome</keyword>
<accession>A0ABX1F1S9</accession>
<dbReference type="Pfam" id="PF03401">
    <property type="entry name" value="TctC"/>
    <property type="match status" value="1"/>
</dbReference>
<dbReference type="Gene3D" id="3.40.190.10">
    <property type="entry name" value="Periplasmic binding protein-like II"/>
    <property type="match status" value="1"/>
</dbReference>
<feature type="signal peptide" evidence="2">
    <location>
        <begin position="1"/>
        <end position="24"/>
    </location>
</feature>
<proteinExistence type="inferred from homology"/>
<dbReference type="PANTHER" id="PTHR42928">
    <property type="entry name" value="TRICARBOXYLATE-BINDING PROTEIN"/>
    <property type="match status" value="1"/>
</dbReference>
<dbReference type="CDD" id="cd13578">
    <property type="entry name" value="PBP2_Bug27"/>
    <property type="match status" value="1"/>
</dbReference>
<dbReference type="InterPro" id="IPR042100">
    <property type="entry name" value="Bug_dom1"/>
</dbReference>
<reference evidence="3 4" key="1">
    <citation type="submission" date="2020-03" db="EMBL/GenBank/DDBJ databases">
        <title>Roseomonas selenitidurans sp. nov. isolated from soil.</title>
        <authorList>
            <person name="Liu H."/>
        </authorList>
    </citation>
    <scope>NUCLEOTIDE SEQUENCE [LARGE SCALE GENOMIC DNA]</scope>
    <source>
        <strain evidence="3 4">JCM 15073</strain>
    </source>
</reference>
<dbReference type="PIRSF" id="PIRSF017082">
    <property type="entry name" value="YflP"/>
    <property type="match status" value="1"/>
</dbReference>
<evidence type="ECO:0000256" key="1">
    <source>
        <dbReference type="ARBA" id="ARBA00006987"/>
    </source>
</evidence>
<name>A0ABX1F1S9_9PROT</name>
<comment type="caution">
    <text evidence="3">The sequence shown here is derived from an EMBL/GenBank/DDBJ whole genome shotgun (WGS) entry which is preliminary data.</text>
</comment>
<sequence length="323" mass="33470">MPMIHRRTLLAASSLMALAAPALAQGFPERPVRIVVPFGPGGGTDNLVRILEPHLRASLGQPVVIENRAGAGGTIGADLVARSPADGYSVVVVDSSFAINPSLFPQLPYDSAKDFAPVSLLATGPVILLAHPGAPMRTLQELVTQAKAQPGRFSYASGGNGASTHLAGELLKLVAGIDLVHVPYRGTGPATTDVVAGHVPLMFNGISAARPHVDSGRLRALAVTGPQRAAALPDVPTFAEAGLPDVTASTYWGALAPAGVPAPIVARLSEAFRVAVTHPDVQDRLRSLGFDPIGGPAASYAENLRTETAKWADVVRRASVRLD</sequence>
<dbReference type="InterPro" id="IPR005064">
    <property type="entry name" value="BUG"/>
</dbReference>
<evidence type="ECO:0000313" key="4">
    <source>
        <dbReference type="Proteomes" id="UP000765160"/>
    </source>
</evidence>
<gene>
    <name evidence="3" type="ORF">HB662_15920</name>
</gene>
<organism evidence="3 4">
    <name type="scientific">Falsiroseomonas frigidaquae</name>
    <dbReference type="NCBI Taxonomy" id="487318"/>
    <lineage>
        <taxon>Bacteria</taxon>
        <taxon>Pseudomonadati</taxon>
        <taxon>Pseudomonadota</taxon>
        <taxon>Alphaproteobacteria</taxon>
        <taxon>Acetobacterales</taxon>
        <taxon>Roseomonadaceae</taxon>
        <taxon>Falsiroseomonas</taxon>
    </lineage>
</organism>
<dbReference type="Gene3D" id="3.40.190.150">
    <property type="entry name" value="Bordetella uptake gene, domain 1"/>
    <property type="match status" value="1"/>
</dbReference>
<feature type="chain" id="PRO_5046364401" evidence="2">
    <location>
        <begin position="25"/>
        <end position="323"/>
    </location>
</feature>